<reference evidence="2" key="1">
    <citation type="submission" date="2019-01" db="EMBL/GenBank/DDBJ databases">
        <title>Draft genome sequences of three monokaryotic isolates of the white-rot basidiomycete fungus Dichomitus squalens.</title>
        <authorList>
            <consortium name="DOE Joint Genome Institute"/>
            <person name="Lopez S.C."/>
            <person name="Andreopoulos B."/>
            <person name="Pangilinan J."/>
            <person name="Lipzen A."/>
            <person name="Riley R."/>
            <person name="Ahrendt S."/>
            <person name="Ng V."/>
            <person name="Barry K."/>
            <person name="Daum C."/>
            <person name="Grigoriev I.V."/>
            <person name="Hilden K.S."/>
            <person name="Makela M.R."/>
            <person name="de Vries R.P."/>
        </authorList>
    </citation>
    <scope>NUCLEOTIDE SEQUENCE [LARGE SCALE GENOMIC DNA]</scope>
    <source>
        <strain evidence="2">OM18370.1</strain>
    </source>
</reference>
<evidence type="ECO:0000313" key="2">
    <source>
        <dbReference type="EMBL" id="TBU23773.1"/>
    </source>
</evidence>
<dbReference type="EMBL" id="ML143495">
    <property type="protein sequence ID" value="TBU23773.1"/>
    <property type="molecule type" value="Genomic_DNA"/>
</dbReference>
<proteinExistence type="predicted"/>
<dbReference type="Proteomes" id="UP000292957">
    <property type="component" value="Unassembled WGS sequence"/>
</dbReference>
<feature type="region of interest" description="Disordered" evidence="1">
    <location>
        <begin position="59"/>
        <end position="100"/>
    </location>
</feature>
<sequence>MPRPPSPVQLYEICSRGTVVFFCAASEKCAGCVRSGFTVANESPDYIDLEQEPTNVPFPSSGREAAEEAHLGQSKSLCAGDGQGEARSGQGEFHGTQFGRDLDTDTDVVVHKSPNEALSNWTPSFRLQRSLVLYLSSCLSEYLAFTAFIEPESDEIIFQPFVDHRSSPVIHVRLTRKQSVGEAFMRSELEIMPQIAEERKLVSCPMKLYSRVISPPY</sequence>
<evidence type="ECO:0000256" key="1">
    <source>
        <dbReference type="SAM" id="MobiDB-lite"/>
    </source>
</evidence>
<dbReference type="OrthoDB" id="2414662at2759"/>
<organism evidence="2">
    <name type="scientific">Dichomitus squalens</name>
    <dbReference type="NCBI Taxonomy" id="114155"/>
    <lineage>
        <taxon>Eukaryota</taxon>
        <taxon>Fungi</taxon>
        <taxon>Dikarya</taxon>
        <taxon>Basidiomycota</taxon>
        <taxon>Agaricomycotina</taxon>
        <taxon>Agaricomycetes</taxon>
        <taxon>Polyporales</taxon>
        <taxon>Polyporaceae</taxon>
        <taxon>Dichomitus</taxon>
    </lineage>
</organism>
<dbReference type="AlphaFoldDB" id="A0A4V2JZ97"/>
<accession>A0A4V2JZ97</accession>
<name>A0A4V2JZ97_9APHY</name>
<protein>
    <submittedName>
        <fullName evidence="2">Uncharacterized protein</fullName>
    </submittedName>
</protein>
<gene>
    <name evidence="2" type="ORF">BD311DRAFT_799794</name>
</gene>